<dbReference type="OrthoDB" id="3219396at2759"/>
<dbReference type="VEuPathDB" id="AmoebaDB:NAEGRDRAFT_63477"/>
<protein>
    <recommendedName>
        <fullName evidence="2">F-box domain-containing protein</fullName>
    </recommendedName>
</protein>
<dbReference type="SUPFAM" id="SSF81383">
    <property type="entry name" value="F-box domain"/>
    <property type="match status" value="1"/>
</dbReference>
<dbReference type="InParanoid" id="D2V3T0"/>
<feature type="domain" description="F-box" evidence="2">
    <location>
        <begin position="1"/>
        <end position="46"/>
    </location>
</feature>
<dbReference type="Gene3D" id="1.20.1280.50">
    <property type="match status" value="1"/>
</dbReference>
<dbReference type="RefSeq" id="XP_002680994.1">
    <property type="nucleotide sequence ID" value="XM_002680948.1"/>
</dbReference>
<organism evidence="4">
    <name type="scientific">Naegleria gruberi</name>
    <name type="common">Amoeba</name>
    <dbReference type="NCBI Taxonomy" id="5762"/>
    <lineage>
        <taxon>Eukaryota</taxon>
        <taxon>Discoba</taxon>
        <taxon>Heterolobosea</taxon>
        <taxon>Tetramitia</taxon>
        <taxon>Eutetramitia</taxon>
        <taxon>Vahlkampfiidae</taxon>
        <taxon>Naegleria</taxon>
    </lineage>
</organism>
<dbReference type="InterPro" id="IPR001810">
    <property type="entry name" value="F-box_dom"/>
</dbReference>
<dbReference type="Proteomes" id="UP000006671">
    <property type="component" value="Unassembled WGS sequence"/>
</dbReference>
<dbReference type="GeneID" id="8862164"/>
<feature type="coiled-coil region" evidence="1">
    <location>
        <begin position="146"/>
        <end position="173"/>
    </location>
</feature>
<dbReference type="EMBL" id="GG738851">
    <property type="protein sequence ID" value="EFC48250.1"/>
    <property type="molecule type" value="Genomic_DNA"/>
</dbReference>
<keyword evidence="4" id="KW-1185">Reference proteome</keyword>
<reference evidence="3 4" key="1">
    <citation type="journal article" date="2010" name="Cell">
        <title>The genome of Naegleria gruberi illuminates early eukaryotic versatility.</title>
        <authorList>
            <person name="Fritz-Laylin L.K."/>
            <person name="Prochnik S.E."/>
            <person name="Ginger M.L."/>
            <person name="Dacks J.B."/>
            <person name="Carpenter M.L."/>
            <person name="Field M.C."/>
            <person name="Kuo A."/>
            <person name="Paredez A."/>
            <person name="Chapman J."/>
            <person name="Pham J."/>
            <person name="Shu S."/>
            <person name="Neupane R."/>
            <person name="Cipriano M."/>
            <person name="Mancuso J."/>
            <person name="Tu H."/>
            <person name="Salamov A."/>
            <person name="Lindquist E."/>
            <person name="Shapiro H."/>
            <person name="Lucas S."/>
            <person name="Grigoriev I.V."/>
            <person name="Cande W.Z."/>
            <person name="Fulton C."/>
            <person name="Rokhsar D.S."/>
            <person name="Dawson S.C."/>
        </authorList>
    </citation>
    <scope>NUCLEOTIDE SEQUENCE [LARGE SCALE GENOMIC DNA]</scope>
    <source>
        <strain evidence="3 4">NEG-M</strain>
    </source>
</reference>
<dbReference type="PROSITE" id="PS50181">
    <property type="entry name" value="FBOX"/>
    <property type="match status" value="1"/>
</dbReference>
<dbReference type="InterPro" id="IPR036047">
    <property type="entry name" value="F-box-like_dom_sf"/>
</dbReference>
<evidence type="ECO:0000259" key="2">
    <source>
        <dbReference type="PROSITE" id="PS50181"/>
    </source>
</evidence>
<keyword evidence="1" id="KW-0175">Coiled coil</keyword>
<dbReference type="SMART" id="SM00256">
    <property type="entry name" value="FBOX"/>
    <property type="match status" value="1"/>
</dbReference>
<sequence length="180" mass="21394">MFENLPPEIQMEIFSFLSLKHLGSIQLLNKKISQQIIDSKQFWIALLHNYSRIVKPDHQKIKNNQNNKEEINHSEIIETLKELIREQCEKTTKIRYEIEHTKTMIISFKCAKEQKMNYVNYLNKQSSKADLKMEGIENEEMKEKVVSELLARCELFEEHKNDLEEQTQALQIELETNLVD</sequence>
<name>D2V3T0_NAEGR</name>
<evidence type="ECO:0000256" key="1">
    <source>
        <dbReference type="SAM" id="Coils"/>
    </source>
</evidence>
<gene>
    <name evidence="3" type="ORF">NAEGRDRAFT_63477</name>
</gene>
<accession>D2V3T0</accession>
<proteinExistence type="predicted"/>
<dbReference type="AlphaFoldDB" id="D2V3T0"/>
<evidence type="ECO:0000313" key="4">
    <source>
        <dbReference type="Proteomes" id="UP000006671"/>
    </source>
</evidence>
<dbReference type="Pfam" id="PF00646">
    <property type="entry name" value="F-box"/>
    <property type="match status" value="1"/>
</dbReference>
<dbReference type="KEGG" id="ngr:NAEGRDRAFT_63477"/>
<evidence type="ECO:0000313" key="3">
    <source>
        <dbReference type="EMBL" id="EFC48250.1"/>
    </source>
</evidence>